<name>A0AAD7JI16_9AGAR</name>
<accession>A0AAD7JI16</accession>
<keyword evidence="4" id="KW-1185">Reference proteome</keyword>
<evidence type="ECO:0000313" key="4">
    <source>
        <dbReference type="Proteomes" id="UP001215280"/>
    </source>
</evidence>
<feature type="region of interest" description="Disordered" evidence="1">
    <location>
        <begin position="57"/>
        <end position="81"/>
    </location>
</feature>
<evidence type="ECO:0000256" key="2">
    <source>
        <dbReference type="SAM" id="SignalP"/>
    </source>
</evidence>
<sequence length="101" mass="10973">MSDQSRRTMARSRCWAILKTSVLAAVNGASLGSGALAKSRFDFRGVDYGSPSAVVASEHGERPHAHDGKIHTSSHIEQRLVQPPGPTTCRCERCCQTWPPL</sequence>
<dbReference type="Proteomes" id="UP001215280">
    <property type="component" value="Unassembled WGS sequence"/>
</dbReference>
<organism evidence="3 4">
    <name type="scientific">Mycena maculata</name>
    <dbReference type="NCBI Taxonomy" id="230809"/>
    <lineage>
        <taxon>Eukaryota</taxon>
        <taxon>Fungi</taxon>
        <taxon>Dikarya</taxon>
        <taxon>Basidiomycota</taxon>
        <taxon>Agaricomycotina</taxon>
        <taxon>Agaricomycetes</taxon>
        <taxon>Agaricomycetidae</taxon>
        <taxon>Agaricales</taxon>
        <taxon>Marasmiineae</taxon>
        <taxon>Mycenaceae</taxon>
        <taxon>Mycena</taxon>
    </lineage>
</organism>
<evidence type="ECO:0000313" key="3">
    <source>
        <dbReference type="EMBL" id="KAJ7763110.1"/>
    </source>
</evidence>
<evidence type="ECO:0000256" key="1">
    <source>
        <dbReference type="SAM" id="MobiDB-lite"/>
    </source>
</evidence>
<feature type="signal peptide" evidence="2">
    <location>
        <begin position="1"/>
        <end position="24"/>
    </location>
</feature>
<dbReference type="AlphaFoldDB" id="A0AAD7JI16"/>
<evidence type="ECO:0008006" key="5">
    <source>
        <dbReference type="Google" id="ProtNLM"/>
    </source>
</evidence>
<dbReference type="EMBL" id="JARJLG010000041">
    <property type="protein sequence ID" value="KAJ7763110.1"/>
    <property type="molecule type" value="Genomic_DNA"/>
</dbReference>
<feature type="compositionally biased region" description="Basic and acidic residues" evidence="1">
    <location>
        <begin position="58"/>
        <end position="78"/>
    </location>
</feature>
<reference evidence="3" key="1">
    <citation type="submission" date="2023-03" db="EMBL/GenBank/DDBJ databases">
        <title>Massive genome expansion in bonnet fungi (Mycena s.s.) driven by repeated elements and novel gene families across ecological guilds.</title>
        <authorList>
            <consortium name="Lawrence Berkeley National Laboratory"/>
            <person name="Harder C.B."/>
            <person name="Miyauchi S."/>
            <person name="Viragh M."/>
            <person name="Kuo A."/>
            <person name="Thoen E."/>
            <person name="Andreopoulos B."/>
            <person name="Lu D."/>
            <person name="Skrede I."/>
            <person name="Drula E."/>
            <person name="Henrissat B."/>
            <person name="Morin E."/>
            <person name="Kohler A."/>
            <person name="Barry K."/>
            <person name="LaButti K."/>
            <person name="Morin E."/>
            <person name="Salamov A."/>
            <person name="Lipzen A."/>
            <person name="Mereny Z."/>
            <person name="Hegedus B."/>
            <person name="Baldrian P."/>
            <person name="Stursova M."/>
            <person name="Weitz H."/>
            <person name="Taylor A."/>
            <person name="Grigoriev I.V."/>
            <person name="Nagy L.G."/>
            <person name="Martin F."/>
            <person name="Kauserud H."/>
        </authorList>
    </citation>
    <scope>NUCLEOTIDE SEQUENCE</scope>
    <source>
        <strain evidence="3">CBHHK188m</strain>
    </source>
</reference>
<comment type="caution">
    <text evidence="3">The sequence shown here is derived from an EMBL/GenBank/DDBJ whole genome shotgun (WGS) entry which is preliminary data.</text>
</comment>
<gene>
    <name evidence="3" type="ORF">DFH07DRAFT_397635</name>
</gene>
<keyword evidence="2" id="KW-0732">Signal</keyword>
<protein>
    <recommendedName>
        <fullName evidence="5">Secreted protein</fullName>
    </recommendedName>
</protein>
<feature type="chain" id="PRO_5041925061" description="Secreted protein" evidence="2">
    <location>
        <begin position="25"/>
        <end position="101"/>
    </location>
</feature>
<proteinExistence type="predicted"/>